<dbReference type="SUPFAM" id="SSF56784">
    <property type="entry name" value="HAD-like"/>
    <property type="match status" value="1"/>
</dbReference>
<organism evidence="1 2">
    <name type="scientific">Mucisphaera calidilacus</name>
    <dbReference type="NCBI Taxonomy" id="2527982"/>
    <lineage>
        <taxon>Bacteria</taxon>
        <taxon>Pseudomonadati</taxon>
        <taxon>Planctomycetota</taxon>
        <taxon>Phycisphaerae</taxon>
        <taxon>Phycisphaerales</taxon>
        <taxon>Phycisphaeraceae</taxon>
        <taxon>Mucisphaera</taxon>
    </lineage>
</organism>
<dbReference type="GO" id="GO:0005829">
    <property type="term" value="C:cytosol"/>
    <property type="evidence" value="ECO:0007669"/>
    <property type="project" value="TreeGrafter"/>
</dbReference>
<sequence length="276" mass="29439">MRNTKAIQLIACDVDGTLIDASGKIPENNRLAIAEAARRGVRFVLASARPPRMARPIYDALGLDTYQVNYNGAVIQRPADDDYAVHLPIEPRLALRVIETARAADPELAVSLEIKDRWLTDGLLDGLETATSLNLTPDYLGPLEPVLVEPVTKILLLTPPARMPALRSALEAALEPEFGGHVRLQVSDEHLVQVVNVEADKEHAAAWVAQAYGISMDAMLAIGDAPNDAGMLRAAGVGVAVGGAWDEARAAADCVSPCGAAEGAVAWAIERFVLDR</sequence>
<dbReference type="Gene3D" id="3.30.1240.10">
    <property type="match status" value="1"/>
</dbReference>
<evidence type="ECO:0000313" key="2">
    <source>
        <dbReference type="Proteomes" id="UP000320386"/>
    </source>
</evidence>
<dbReference type="AlphaFoldDB" id="A0A518BUM3"/>
<dbReference type="Pfam" id="PF08282">
    <property type="entry name" value="Hydrolase_3"/>
    <property type="match status" value="1"/>
</dbReference>
<dbReference type="RefSeq" id="WP_236254597.1">
    <property type="nucleotide sequence ID" value="NZ_CP036280.1"/>
</dbReference>
<dbReference type="Gene3D" id="3.40.50.1000">
    <property type="entry name" value="HAD superfamily/HAD-like"/>
    <property type="match status" value="1"/>
</dbReference>
<dbReference type="InterPro" id="IPR000150">
    <property type="entry name" value="Cof"/>
</dbReference>
<dbReference type="InterPro" id="IPR023214">
    <property type="entry name" value="HAD_sf"/>
</dbReference>
<keyword evidence="2" id="KW-1185">Reference proteome</keyword>
<protein>
    <submittedName>
        <fullName evidence="1">Stress response protein YhaX</fullName>
    </submittedName>
</protein>
<dbReference type="KEGG" id="mcad:Pan265_04810"/>
<dbReference type="PANTHER" id="PTHR10000">
    <property type="entry name" value="PHOSPHOSERINE PHOSPHATASE"/>
    <property type="match status" value="1"/>
</dbReference>
<reference evidence="1 2" key="1">
    <citation type="submission" date="2019-02" db="EMBL/GenBank/DDBJ databases">
        <title>Deep-cultivation of Planctomycetes and their phenomic and genomic characterization uncovers novel biology.</title>
        <authorList>
            <person name="Wiegand S."/>
            <person name="Jogler M."/>
            <person name="Boedeker C."/>
            <person name="Pinto D."/>
            <person name="Vollmers J."/>
            <person name="Rivas-Marin E."/>
            <person name="Kohn T."/>
            <person name="Peeters S.H."/>
            <person name="Heuer A."/>
            <person name="Rast P."/>
            <person name="Oberbeckmann S."/>
            <person name="Bunk B."/>
            <person name="Jeske O."/>
            <person name="Meyerdierks A."/>
            <person name="Storesund J.E."/>
            <person name="Kallscheuer N."/>
            <person name="Luecker S."/>
            <person name="Lage O.M."/>
            <person name="Pohl T."/>
            <person name="Merkel B.J."/>
            <person name="Hornburger P."/>
            <person name="Mueller R.-W."/>
            <person name="Bruemmer F."/>
            <person name="Labrenz M."/>
            <person name="Spormann A.M."/>
            <person name="Op den Camp H."/>
            <person name="Overmann J."/>
            <person name="Amann R."/>
            <person name="Jetten M.S.M."/>
            <person name="Mascher T."/>
            <person name="Medema M.H."/>
            <person name="Devos D.P."/>
            <person name="Kaster A.-K."/>
            <person name="Ovreas L."/>
            <person name="Rohde M."/>
            <person name="Galperin M.Y."/>
            <person name="Jogler C."/>
        </authorList>
    </citation>
    <scope>NUCLEOTIDE SEQUENCE [LARGE SCALE GENOMIC DNA]</scope>
    <source>
        <strain evidence="1 2">Pan265</strain>
    </source>
</reference>
<evidence type="ECO:0000313" key="1">
    <source>
        <dbReference type="EMBL" id="QDU70651.1"/>
    </source>
</evidence>
<accession>A0A518BUM3</accession>
<gene>
    <name evidence="1" type="primary">yhaX</name>
    <name evidence="1" type="ORF">Pan265_04810</name>
</gene>
<dbReference type="Proteomes" id="UP000320386">
    <property type="component" value="Chromosome"/>
</dbReference>
<dbReference type="NCBIfam" id="TIGR01484">
    <property type="entry name" value="HAD-SF-IIB"/>
    <property type="match status" value="1"/>
</dbReference>
<dbReference type="InterPro" id="IPR006379">
    <property type="entry name" value="HAD-SF_hydro_IIB"/>
</dbReference>
<dbReference type="NCBIfam" id="TIGR00099">
    <property type="entry name" value="Cof-subfamily"/>
    <property type="match status" value="1"/>
</dbReference>
<dbReference type="InterPro" id="IPR036412">
    <property type="entry name" value="HAD-like_sf"/>
</dbReference>
<dbReference type="GO" id="GO:0000287">
    <property type="term" value="F:magnesium ion binding"/>
    <property type="evidence" value="ECO:0007669"/>
    <property type="project" value="TreeGrafter"/>
</dbReference>
<proteinExistence type="predicted"/>
<dbReference type="GO" id="GO:0016791">
    <property type="term" value="F:phosphatase activity"/>
    <property type="evidence" value="ECO:0007669"/>
    <property type="project" value="TreeGrafter"/>
</dbReference>
<dbReference type="EMBL" id="CP036280">
    <property type="protein sequence ID" value="QDU70651.1"/>
    <property type="molecule type" value="Genomic_DNA"/>
</dbReference>
<dbReference type="PANTHER" id="PTHR10000:SF8">
    <property type="entry name" value="HAD SUPERFAMILY HYDROLASE-LIKE, TYPE 3"/>
    <property type="match status" value="1"/>
</dbReference>
<name>A0A518BUM3_9BACT</name>